<protein>
    <recommendedName>
        <fullName evidence="3">HNH nuclease domain-containing protein</fullName>
    </recommendedName>
</protein>
<evidence type="ECO:0000313" key="1">
    <source>
        <dbReference type="EMBL" id="SJL17730.1"/>
    </source>
</evidence>
<keyword evidence="2" id="KW-1185">Reference proteome</keyword>
<gene>
    <name evidence="1" type="ORF">ARMOST_21291</name>
</gene>
<dbReference type="EMBL" id="FUEG01000047">
    <property type="protein sequence ID" value="SJL17730.1"/>
    <property type="molecule type" value="Genomic_DNA"/>
</dbReference>
<sequence>MTLYSSKGGVETYYFHYTSHSDIPVEAICWNEGEEDQPIEIPSTTDDTTNTTNYLVDQARELIKNFEGDTPKWLTALGGPGIVVAILSSMLDHAPNVRYVASAICACKSISQLALAWFAYFLWPFKALNWYYYSTREEEWLYSDLRQQLLRQQDYHCPITGMVELGQPMLSSKWTGTLGIFHILQRPRIFDSRRNRQIDFFGPITREIIQNYIGTGMDLDSVPRDDPSNAVVLELNTCSHLRDFRMSLKATGNSNEYAVERYRECLCPVFINDIIVFKEGIPPDPRYLHLHACVADVLQRSGAGNVIDKILGCLPYRTRHPEDLQGVLTTLGLRYLLITALQLPQIDFCVLV</sequence>
<organism evidence="1 2">
    <name type="scientific">Armillaria ostoyae</name>
    <name type="common">Armillaria root rot fungus</name>
    <dbReference type="NCBI Taxonomy" id="47428"/>
    <lineage>
        <taxon>Eukaryota</taxon>
        <taxon>Fungi</taxon>
        <taxon>Dikarya</taxon>
        <taxon>Basidiomycota</taxon>
        <taxon>Agaricomycotina</taxon>
        <taxon>Agaricomycetes</taxon>
        <taxon>Agaricomycetidae</taxon>
        <taxon>Agaricales</taxon>
        <taxon>Marasmiineae</taxon>
        <taxon>Physalacriaceae</taxon>
        <taxon>Armillaria</taxon>
    </lineage>
</organism>
<dbReference type="OMA" id="LAWFAYF"/>
<name>A0A284S9N7_ARMOS</name>
<reference evidence="2" key="1">
    <citation type="journal article" date="2017" name="Nat. Ecol. Evol.">
        <title>Genome expansion and lineage-specific genetic innovations in the forest pathogenic fungi Armillaria.</title>
        <authorList>
            <person name="Sipos G."/>
            <person name="Prasanna A.N."/>
            <person name="Walter M.C."/>
            <person name="O'Connor E."/>
            <person name="Balint B."/>
            <person name="Krizsan K."/>
            <person name="Kiss B."/>
            <person name="Hess J."/>
            <person name="Varga T."/>
            <person name="Slot J."/>
            <person name="Riley R."/>
            <person name="Boka B."/>
            <person name="Rigling D."/>
            <person name="Barry K."/>
            <person name="Lee J."/>
            <person name="Mihaltcheva S."/>
            <person name="LaButti K."/>
            <person name="Lipzen A."/>
            <person name="Waldron R."/>
            <person name="Moloney N.M."/>
            <person name="Sperisen C."/>
            <person name="Kredics L."/>
            <person name="Vagvoelgyi C."/>
            <person name="Patrignani A."/>
            <person name="Fitzpatrick D."/>
            <person name="Nagy I."/>
            <person name="Doyle S."/>
            <person name="Anderson J.B."/>
            <person name="Grigoriev I.V."/>
            <person name="Gueldener U."/>
            <person name="Muensterkoetter M."/>
            <person name="Nagy L.G."/>
        </authorList>
    </citation>
    <scope>NUCLEOTIDE SEQUENCE [LARGE SCALE GENOMIC DNA]</scope>
    <source>
        <strain evidence="2">C18/9</strain>
    </source>
</reference>
<dbReference type="Proteomes" id="UP000219338">
    <property type="component" value="Unassembled WGS sequence"/>
</dbReference>
<evidence type="ECO:0008006" key="3">
    <source>
        <dbReference type="Google" id="ProtNLM"/>
    </source>
</evidence>
<accession>A0A284S9N7</accession>
<evidence type="ECO:0000313" key="2">
    <source>
        <dbReference type="Proteomes" id="UP000219338"/>
    </source>
</evidence>
<dbReference type="STRING" id="47428.A0A284S9N7"/>
<proteinExistence type="predicted"/>
<dbReference type="AlphaFoldDB" id="A0A284S9N7"/>
<dbReference type="OrthoDB" id="2104739at2759"/>